<evidence type="ECO:0000313" key="10">
    <source>
        <dbReference type="Proteomes" id="UP000029989"/>
    </source>
</evidence>
<dbReference type="RefSeq" id="WP_036210015.1">
    <property type="nucleotide sequence ID" value="NZ_AVPT01000010.1"/>
</dbReference>
<protein>
    <recommendedName>
        <fullName evidence="7">Chaperone SurA</fullName>
    </recommendedName>
    <alternativeName>
        <fullName evidence="7">Peptidyl-prolyl cis-trans isomerase SurA</fullName>
        <shortName evidence="7">PPIase SurA</shortName>
        <ecNumber evidence="7">5.2.1.8</ecNumber>
    </alternativeName>
    <alternativeName>
        <fullName evidence="7">Rotamase SurA</fullName>
    </alternativeName>
</protein>
<evidence type="ECO:0000259" key="8">
    <source>
        <dbReference type="PROSITE" id="PS50198"/>
    </source>
</evidence>
<sequence length="448" mass="47975" precursor="true">MKKFFACVLAATLLSATVQAQQVQPIDGIAVVVDEGVILQSELDRAVANIRAQYAGRADQLPPPDVLERQVAERLVLLKLQVARAEATGVRVSDQEVDQAIAAIAAQNRVSVEQLRAQLAADGSSFEQFRDSIRDELLVQRLRQRFAQTQVSVSDAEVDAALESQQATGEQYHLAHILVALPEGATPEQIATGEQKILGIRGLLERGEMDFAAAAVRYSDSPNALEGGDLGWRGASEIPAAFAALVRQMSPGQVTDPIRGPSGFQLLQLVDTRAAGQGGPSMVTQLRASHILVRVDDTISAEQAKAEADTLHARIVGGADFAELAREHSDDPSSQASGGDLGWFTRDQFGPDFGAQVAALADGGVSAPFRTQAGWHIVKRTGTREADVGDENERAQARETIGRRKLEEEWNRFLREMRGEAFVDFRTGAAAEAQAADAAPAETPASGD</sequence>
<dbReference type="OrthoDB" id="14196at2"/>
<dbReference type="Gene3D" id="1.10.4030.10">
    <property type="entry name" value="Porin chaperone SurA, peptide-binding domain"/>
    <property type="match status" value="1"/>
</dbReference>
<evidence type="ECO:0000256" key="4">
    <source>
        <dbReference type="ARBA" id="ARBA00023110"/>
    </source>
</evidence>
<proteinExistence type="inferred from homology"/>
<dbReference type="EC" id="5.2.1.8" evidence="7"/>
<dbReference type="InterPro" id="IPR023034">
    <property type="entry name" value="PPIase_SurA"/>
</dbReference>
<dbReference type="InterPro" id="IPR027304">
    <property type="entry name" value="Trigger_fact/SurA_dom_sf"/>
</dbReference>
<comment type="catalytic activity">
    <reaction evidence="7">
        <text>[protein]-peptidylproline (omega=180) = [protein]-peptidylproline (omega=0)</text>
        <dbReference type="Rhea" id="RHEA:16237"/>
        <dbReference type="Rhea" id="RHEA-COMP:10747"/>
        <dbReference type="Rhea" id="RHEA-COMP:10748"/>
        <dbReference type="ChEBI" id="CHEBI:83833"/>
        <dbReference type="ChEBI" id="CHEBI:83834"/>
        <dbReference type="EC" id="5.2.1.8"/>
    </reaction>
</comment>
<dbReference type="PANTHER" id="PTHR47637">
    <property type="entry name" value="CHAPERONE SURA"/>
    <property type="match status" value="1"/>
</dbReference>
<dbReference type="SUPFAM" id="SSF109998">
    <property type="entry name" value="Triger factor/SurA peptide-binding domain-like"/>
    <property type="match status" value="1"/>
</dbReference>
<dbReference type="STRING" id="913325.N799_02775"/>
<dbReference type="GO" id="GO:0051082">
    <property type="term" value="F:unfolded protein binding"/>
    <property type="evidence" value="ECO:0007669"/>
    <property type="project" value="UniProtKB-UniRule"/>
</dbReference>
<evidence type="ECO:0000313" key="9">
    <source>
        <dbReference type="EMBL" id="KGM56655.1"/>
    </source>
</evidence>
<feature type="chain" id="PRO_5008983659" description="Chaperone SurA" evidence="7">
    <location>
        <begin position="21"/>
        <end position="448"/>
    </location>
</feature>
<dbReference type="InterPro" id="IPR000297">
    <property type="entry name" value="PPIase_PpiC"/>
</dbReference>
<dbReference type="Pfam" id="PF00639">
    <property type="entry name" value="Rotamase"/>
    <property type="match status" value="2"/>
</dbReference>
<keyword evidence="10" id="KW-1185">Reference proteome</keyword>
<dbReference type="PROSITE" id="PS50198">
    <property type="entry name" value="PPIC_PPIASE_2"/>
    <property type="match status" value="2"/>
</dbReference>
<keyword evidence="1 7" id="KW-0732">Signal</keyword>
<evidence type="ECO:0000256" key="7">
    <source>
        <dbReference type="HAMAP-Rule" id="MF_01183"/>
    </source>
</evidence>
<evidence type="ECO:0000256" key="6">
    <source>
        <dbReference type="ARBA" id="ARBA00023235"/>
    </source>
</evidence>
<organism evidence="9 10">
    <name type="scientific">Lysobacter arseniciresistens ZS79</name>
    <dbReference type="NCBI Taxonomy" id="913325"/>
    <lineage>
        <taxon>Bacteria</taxon>
        <taxon>Pseudomonadati</taxon>
        <taxon>Pseudomonadota</taxon>
        <taxon>Gammaproteobacteria</taxon>
        <taxon>Lysobacterales</taxon>
        <taxon>Lysobacteraceae</taxon>
        <taxon>Novilysobacter</taxon>
    </lineage>
</organism>
<accession>A0A0A0F261</accession>
<keyword evidence="4 7" id="KW-0697">Rotamase</keyword>
<gene>
    <name evidence="7" type="primary">surA</name>
    <name evidence="9" type="ORF">N799_02775</name>
</gene>
<dbReference type="GO" id="GO:0050821">
    <property type="term" value="P:protein stabilization"/>
    <property type="evidence" value="ECO:0007669"/>
    <property type="project" value="InterPro"/>
</dbReference>
<dbReference type="SUPFAM" id="SSF54534">
    <property type="entry name" value="FKBP-like"/>
    <property type="match status" value="2"/>
</dbReference>
<dbReference type="eggNOG" id="COG0760">
    <property type="taxonomic scope" value="Bacteria"/>
</dbReference>
<dbReference type="GO" id="GO:0030288">
    <property type="term" value="C:outer membrane-bounded periplasmic space"/>
    <property type="evidence" value="ECO:0007669"/>
    <property type="project" value="InterPro"/>
</dbReference>
<dbReference type="InterPro" id="IPR046357">
    <property type="entry name" value="PPIase_dom_sf"/>
</dbReference>
<keyword evidence="5 7" id="KW-0143">Chaperone</keyword>
<comment type="subcellular location">
    <subcellularLocation>
        <location evidence="7">Periplasm</location>
    </subcellularLocation>
    <text evidence="7">Is capable of associating with the outer membrane.</text>
</comment>
<dbReference type="GO" id="GO:0003755">
    <property type="term" value="F:peptidyl-prolyl cis-trans isomerase activity"/>
    <property type="evidence" value="ECO:0007669"/>
    <property type="project" value="UniProtKB-UniRule"/>
</dbReference>
<dbReference type="Gene3D" id="3.10.50.40">
    <property type="match status" value="2"/>
</dbReference>
<evidence type="ECO:0000256" key="3">
    <source>
        <dbReference type="ARBA" id="ARBA00022764"/>
    </source>
</evidence>
<evidence type="ECO:0000256" key="1">
    <source>
        <dbReference type="ARBA" id="ARBA00022729"/>
    </source>
</evidence>
<dbReference type="AlphaFoldDB" id="A0A0A0F261"/>
<dbReference type="HAMAP" id="MF_01183">
    <property type="entry name" value="Chaperone_SurA"/>
    <property type="match status" value="1"/>
</dbReference>
<feature type="domain" description="PpiC" evidence="8">
    <location>
        <begin position="283"/>
        <end position="382"/>
    </location>
</feature>
<dbReference type="EMBL" id="AVPT01000010">
    <property type="protein sequence ID" value="KGM56655.1"/>
    <property type="molecule type" value="Genomic_DNA"/>
</dbReference>
<evidence type="ECO:0000256" key="5">
    <source>
        <dbReference type="ARBA" id="ARBA00023186"/>
    </source>
</evidence>
<dbReference type="Pfam" id="PF09312">
    <property type="entry name" value="SurA_N"/>
    <property type="match status" value="1"/>
</dbReference>
<comment type="function">
    <text evidence="7">Chaperone involved in the correct folding and assembly of outer membrane proteins. Recognizes specific patterns of aromatic residues and the orientation of their side chains, which are found more frequently in integral outer membrane proteins. May act in both early periplasmic and late outer membrane-associated steps of protein maturation.</text>
</comment>
<feature type="signal peptide" evidence="7">
    <location>
        <begin position="1"/>
        <end position="20"/>
    </location>
</feature>
<dbReference type="InterPro" id="IPR050280">
    <property type="entry name" value="OMP_Chaperone_SurA"/>
</dbReference>
<keyword evidence="6 7" id="KW-0413">Isomerase</keyword>
<dbReference type="Proteomes" id="UP000029989">
    <property type="component" value="Unassembled WGS sequence"/>
</dbReference>
<reference evidence="9 10" key="1">
    <citation type="journal article" date="2015" name="Stand. Genomic Sci.">
        <title>Genomic information of the arsenic-resistant bacterium Lysobacter arseniciresistens type strain ZS79(T) and comparison of Lysobacter draft genomes.</title>
        <authorList>
            <person name="Liu L."/>
            <person name="Zhang S."/>
            <person name="Luo M."/>
            <person name="Wang G."/>
        </authorList>
    </citation>
    <scope>NUCLEOTIDE SEQUENCE [LARGE SCALE GENOMIC DNA]</scope>
    <source>
        <strain evidence="9 10">ZS79</strain>
    </source>
</reference>
<name>A0A0A0F261_9GAMM</name>
<dbReference type="GO" id="GO:0042277">
    <property type="term" value="F:peptide binding"/>
    <property type="evidence" value="ECO:0007669"/>
    <property type="project" value="InterPro"/>
</dbReference>
<keyword evidence="3 7" id="KW-0574">Periplasm</keyword>
<comment type="caution">
    <text evidence="9">The sequence shown here is derived from an EMBL/GenBank/DDBJ whole genome shotgun (WGS) entry which is preliminary data.</text>
</comment>
<dbReference type="PROSITE" id="PS01096">
    <property type="entry name" value="PPIC_PPIASE_1"/>
    <property type="match status" value="1"/>
</dbReference>
<dbReference type="InterPro" id="IPR015391">
    <property type="entry name" value="SurA_N"/>
</dbReference>
<dbReference type="GO" id="GO:0043165">
    <property type="term" value="P:Gram-negative-bacterium-type cell outer membrane assembly"/>
    <property type="evidence" value="ECO:0007669"/>
    <property type="project" value="InterPro"/>
</dbReference>
<dbReference type="InterPro" id="IPR023058">
    <property type="entry name" value="PPIase_PpiC_CS"/>
</dbReference>
<dbReference type="PANTHER" id="PTHR47637:SF1">
    <property type="entry name" value="CHAPERONE SURA"/>
    <property type="match status" value="1"/>
</dbReference>
<keyword evidence="2 7" id="KW-0677">Repeat</keyword>
<evidence type="ECO:0000256" key="2">
    <source>
        <dbReference type="ARBA" id="ARBA00022737"/>
    </source>
</evidence>
<comment type="domain">
    <text evidence="7">The PPIase activity resides only in the second parvulin domain. The N-terminal region and the C-terminal tail are necessary and sufficient for the chaperone activity of SurA. The PPIase activity is dispensable for SurA to function as a chaperone. The N-terminal region and the C-terminal tail are also required for porin recognition.</text>
</comment>
<feature type="domain" description="PpiC" evidence="8">
    <location>
        <begin position="169"/>
        <end position="271"/>
    </location>
</feature>
<dbReference type="GO" id="GO:0006457">
    <property type="term" value="P:protein folding"/>
    <property type="evidence" value="ECO:0007669"/>
    <property type="project" value="UniProtKB-UniRule"/>
</dbReference>